<evidence type="ECO:0000313" key="4">
    <source>
        <dbReference type="Proteomes" id="UP000244450"/>
    </source>
</evidence>
<name>A0A2T7BGS5_9BACT</name>
<dbReference type="PANTHER" id="PTHR35174">
    <property type="entry name" value="BLL7171 PROTEIN-RELATED"/>
    <property type="match status" value="1"/>
</dbReference>
<comment type="similarity">
    <text evidence="1">Belongs to the YciI family.</text>
</comment>
<gene>
    <name evidence="3" type="ORF">DCC81_14465</name>
</gene>
<evidence type="ECO:0000313" key="3">
    <source>
        <dbReference type="EMBL" id="PUZ25486.1"/>
    </source>
</evidence>
<proteinExistence type="inferred from homology"/>
<dbReference type="EMBL" id="QCYK01000002">
    <property type="protein sequence ID" value="PUZ25486.1"/>
    <property type="molecule type" value="Genomic_DNA"/>
</dbReference>
<dbReference type="Pfam" id="PF03795">
    <property type="entry name" value="YCII"/>
    <property type="match status" value="1"/>
</dbReference>
<dbReference type="Proteomes" id="UP000244450">
    <property type="component" value="Unassembled WGS sequence"/>
</dbReference>
<dbReference type="SUPFAM" id="SSF54909">
    <property type="entry name" value="Dimeric alpha+beta barrel"/>
    <property type="match status" value="1"/>
</dbReference>
<dbReference type="Gene3D" id="3.30.70.1060">
    <property type="entry name" value="Dimeric alpha+beta barrel"/>
    <property type="match status" value="1"/>
</dbReference>
<sequence length="113" mass="12672">MKEFALIFRLADVNDFKPSPEQMQERMNWLKNIADQGKLANAGNSLLPFAGSAKTVRGRNLVTDGPFTEIKEFVVGYVIVKTDTIEEAVEMAKENPVFKLGGNVEVREILQRT</sequence>
<evidence type="ECO:0000259" key="2">
    <source>
        <dbReference type="Pfam" id="PF03795"/>
    </source>
</evidence>
<keyword evidence="4" id="KW-1185">Reference proteome</keyword>
<dbReference type="InterPro" id="IPR011008">
    <property type="entry name" value="Dimeric_a/b-barrel"/>
</dbReference>
<dbReference type="AlphaFoldDB" id="A0A2T7BGS5"/>
<dbReference type="OrthoDB" id="7782105at2"/>
<dbReference type="RefSeq" id="WP_108687326.1">
    <property type="nucleotide sequence ID" value="NZ_QCYK01000002.1"/>
</dbReference>
<dbReference type="InterPro" id="IPR005545">
    <property type="entry name" value="YCII"/>
</dbReference>
<evidence type="ECO:0000256" key="1">
    <source>
        <dbReference type="ARBA" id="ARBA00007689"/>
    </source>
</evidence>
<accession>A0A2T7BGS5</accession>
<comment type="caution">
    <text evidence="3">The sequence shown here is derived from an EMBL/GenBank/DDBJ whole genome shotgun (WGS) entry which is preliminary data.</text>
</comment>
<feature type="domain" description="YCII-related" evidence="2">
    <location>
        <begin position="18"/>
        <end position="110"/>
    </location>
</feature>
<protein>
    <submittedName>
        <fullName evidence="3">Transcription initiation protein</fullName>
    </submittedName>
</protein>
<reference evidence="3 4" key="1">
    <citation type="submission" date="2018-04" db="EMBL/GenBank/DDBJ databases">
        <title>Chitinophaga fuyangensis sp. nov., isolated from soil in a chemical factory.</title>
        <authorList>
            <person name="Chen K."/>
        </authorList>
    </citation>
    <scope>NUCLEOTIDE SEQUENCE [LARGE SCALE GENOMIC DNA]</scope>
    <source>
        <strain evidence="3 4">LY-1</strain>
    </source>
</reference>
<organism evidence="3 4">
    <name type="scientific">Chitinophaga parva</name>
    <dbReference type="NCBI Taxonomy" id="2169414"/>
    <lineage>
        <taxon>Bacteria</taxon>
        <taxon>Pseudomonadati</taxon>
        <taxon>Bacteroidota</taxon>
        <taxon>Chitinophagia</taxon>
        <taxon>Chitinophagales</taxon>
        <taxon>Chitinophagaceae</taxon>
        <taxon>Chitinophaga</taxon>
    </lineage>
</organism>